<dbReference type="RefSeq" id="WP_015147941.1">
    <property type="nucleotide sequence ID" value="NC_019693.1"/>
</dbReference>
<dbReference type="KEGG" id="oac:Oscil6304_1595"/>
<reference evidence="1 2" key="1">
    <citation type="submission" date="2012-06" db="EMBL/GenBank/DDBJ databases">
        <title>Finished chromosome of genome of Oscillatoria acuminata PCC 6304.</title>
        <authorList>
            <consortium name="US DOE Joint Genome Institute"/>
            <person name="Gugger M."/>
            <person name="Coursin T."/>
            <person name="Rippka R."/>
            <person name="Tandeau De Marsac N."/>
            <person name="Huntemann M."/>
            <person name="Wei C.-L."/>
            <person name="Han J."/>
            <person name="Detter J.C."/>
            <person name="Han C."/>
            <person name="Tapia R."/>
            <person name="Davenport K."/>
            <person name="Daligault H."/>
            <person name="Erkkila T."/>
            <person name="Gu W."/>
            <person name="Munk A.C.C."/>
            <person name="Teshima H."/>
            <person name="Xu Y."/>
            <person name="Chain P."/>
            <person name="Chen A."/>
            <person name="Krypides N."/>
            <person name="Mavromatis K."/>
            <person name="Markowitz V."/>
            <person name="Szeto E."/>
            <person name="Ivanova N."/>
            <person name="Mikhailova N."/>
            <person name="Ovchinnikova G."/>
            <person name="Pagani I."/>
            <person name="Pati A."/>
            <person name="Goodwin L."/>
            <person name="Peters L."/>
            <person name="Pitluck S."/>
            <person name="Woyke T."/>
            <person name="Kerfeld C."/>
        </authorList>
    </citation>
    <scope>NUCLEOTIDE SEQUENCE [LARGE SCALE GENOMIC DNA]</scope>
    <source>
        <strain evidence="1 2">PCC 6304</strain>
    </source>
</reference>
<gene>
    <name evidence="1" type="ORF">Oscil6304_1595</name>
</gene>
<dbReference type="eggNOG" id="COG5635">
    <property type="taxonomic scope" value="Bacteria"/>
</dbReference>
<dbReference type="InParanoid" id="K9TFI7"/>
<dbReference type="EMBL" id="CP003607">
    <property type="protein sequence ID" value="AFY81295.1"/>
    <property type="molecule type" value="Genomic_DNA"/>
</dbReference>
<dbReference type="PATRIC" id="fig|56110.3.peg.1915"/>
<protein>
    <submittedName>
        <fullName evidence="1">Uncharacterized protein</fullName>
    </submittedName>
</protein>
<dbReference type="STRING" id="56110.Oscil6304_1595"/>
<organism evidence="1 2">
    <name type="scientific">Oscillatoria acuminata PCC 6304</name>
    <dbReference type="NCBI Taxonomy" id="56110"/>
    <lineage>
        <taxon>Bacteria</taxon>
        <taxon>Bacillati</taxon>
        <taxon>Cyanobacteriota</taxon>
        <taxon>Cyanophyceae</taxon>
        <taxon>Oscillatoriophycideae</taxon>
        <taxon>Oscillatoriales</taxon>
        <taxon>Oscillatoriaceae</taxon>
        <taxon>Oscillatoria</taxon>
    </lineage>
</organism>
<dbReference type="AlphaFoldDB" id="K9TFI7"/>
<name>K9TFI7_9CYAN</name>
<accession>K9TFI7</accession>
<dbReference type="Proteomes" id="UP000010367">
    <property type="component" value="Chromosome"/>
</dbReference>
<evidence type="ECO:0000313" key="1">
    <source>
        <dbReference type="EMBL" id="AFY81295.1"/>
    </source>
</evidence>
<keyword evidence="2" id="KW-1185">Reference proteome</keyword>
<sequence>MKVTRNTILKLTIGGGCVLGSLAFSPLLAAEGIAWGTVLATALGSVAAGNTANAIDALIDGGEGGVSLKNQDLTKAVGKAIAKEFEQKRSFAYVKAKYF</sequence>
<evidence type="ECO:0000313" key="2">
    <source>
        <dbReference type="Proteomes" id="UP000010367"/>
    </source>
</evidence>
<dbReference type="HOGENOM" id="CLU_2317531_0_0_3"/>
<proteinExistence type="predicted"/>